<protein>
    <recommendedName>
        <fullName evidence="4">SET domain-containing protein</fullName>
    </recommendedName>
</protein>
<dbReference type="SUPFAM" id="SSF82199">
    <property type="entry name" value="SET domain"/>
    <property type="match status" value="1"/>
</dbReference>
<dbReference type="EMBL" id="HG685320">
    <property type="protein sequence ID" value="CDJ33507.1"/>
    <property type="molecule type" value="Genomic_DNA"/>
</dbReference>
<dbReference type="Gene3D" id="2.170.270.10">
    <property type="entry name" value="SET domain"/>
    <property type="match status" value="1"/>
</dbReference>
<dbReference type="RefSeq" id="XP_013356071.1">
    <property type="nucleotide sequence ID" value="XM_013500617.1"/>
</dbReference>
<keyword evidence="3" id="KW-1185">Reference proteome</keyword>
<dbReference type="PANTHER" id="PTHR12197">
    <property type="entry name" value="HISTONE-LYSINE N-METHYLTRANSFERASE SMYD"/>
    <property type="match status" value="1"/>
</dbReference>
<evidence type="ECO:0008006" key="4">
    <source>
        <dbReference type="Google" id="ProtNLM"/>
    </source>
</evidence>
<feature type="region of interest" description="Disordered" evidence="1">
    <location>
        <begin position="309"/>
        <end position="345"/>
    </location>
</feature>
<dbReference type="CDD" id="cd20071">
    <property type="entry name" value="SET_SMYD"/>
    <property type="match status" value="1"/>
</dbReference>
<name>U6KBB4_9EIME</name>
<proteinExistence type="predicted"/>
<dbReference type="InterPro" id="IPR046341">
    <property type="entry name" value="SET_dom_sf"/>
</dbReference>
<dbReference type="Proteomes" id="UP000030744">
    <property type="component" value="Unassembled WGS sequence"/>
</dbReference>
<dbReference type="AlphaFoldDB" id="U6KBB4"/>
<dbReference type="VEuPathDB" id="ToxoDB:EMH_0083220"/>
<organism evidence="2 3">
    <name type="scientific">Eimeria mitis</name>
    <dbReference type="NCBI Taxonomy" id="44415"/>
    <lineage>
        <taxon>Eukaryota</taxon>
        <taxon>Sar</taxon>
        <taxon>Alveolata</taxon>
        <taxon>Apicomplexa</taxon>
        <taxon>Conoidasida</taxon>
        <taxon>Coccidia</taxon>
        <taxon>Eucoccidiorida</taxon>
        <taxon>Eimeriorina</taxon>
        <taxon>Eimeriidae</taxon>
        <taxon>Eimeria</taxon>
    </lineage>
</organism>
<accession>U6KBB4</accession>
<evidence type="ECO:0000256" key="1">
    <source>
        <dbReference type="SAM" id="MobiDB-lite"/>
    </source>
</evidence>
<dbReference type="GeneID" id="25382709"/>
<reference evidence="2" key="2">
    <citation type="submission" date="2013-10" db="EMBL/GenBank/DDBJ databases">
        <authorList>
            <person name="Aslett M."/>
        </authorList>
    </citation>
    <scope>NUCLEOTIDE SEQUENCE [LARGE SCALE GENOMIC DNA]</scope>
    <source>
        <strain evidence="2">Houghton</strain>
    </source>
</reference>
<dbReference type="InterPro" id="IPR050869">
    <property type="entry name" value="H3K4_H4K5_MeTrfase"/>
</dbReference>
<dbReference type="OrthoDB" id="194358at2759"/>
<evidence type="ECO:0000313" key="3">
    <source>
        <dbReference type="Proteomes" id="UP000030744"/>
    </source>
</evidence>
<reference evidence="2" key="1">
    <citation type="submission" date="2013-10" db="EMBL/GenBank/DDBJ databases">
        <title>Genomic analysis of the causative agents of coccidiosis in chickens.</title>
        <authorList>
            <person name="Reid A.J."/>
            <person name="Blake D."/>
            <person name="Billington K."/>
            <person name="Browne H."/>
            <person name="Dunn M."/>
            <person name="Hung S."/>
            <person name="Kawahara F."/>
            <person name="Miranda-Saavedra D."/>
            <person name="Mourier T."/>
            <person name="Nagra H."/>
            <person name="Otto T.D."/>
            <person name="Rawlings N."/>
            <person name="Sanchez A."/>
            <person name="Sanders M."/>
            <person name="Subramaniam C."/>
            <person name="Tay Y."/>
            <person name="Dear P."/>
            <person name="Doerig C."/>
            <person name="Gruber A."/>
            <person name="Parkinson J."/>
            <person name="Shirley M."/>
            <person name="Wan K.L."/>
            <person name="Berriman M."/>
            <person name="Tomley F."/>
            <person name="Pain A."/>
        </authorList>
    </citation>
    <scope>NUCLEOTIDE SEQUENCE [LARGE SCALE GENOMIC DNA]</scope>
    <source>
        <strain evidence="2">Houghton</strain>
    </source>
</reference>
<gene>
    <name evidence="2" type="ORF">EMH_0083220</name>
</gene>
<sequence>MGLRGMVEYLDMEIMIQVWLHNCFEHHQSPEGYAIYFMPSFCSHSCLPNALWCTDNDSNFRFFPRATIRAGDEVTLTYLSEDDIRAGDEVTLTYLSEDDMLRNTSHRRQLLEGAKDFKCMCESADETGDEEEFGGALLRAPTTSAPVTEEQRQRQGSNSASHSPIPEERSPDTWRQPLGPQSLYPETARGSADWSGGKETPAEAATNLSLHTIWARLLAELKNDTAVQEHETDAASVADAGAAATPGTSPFFSKTSGIVSTQVAAQVLQGARNGCCCSCRRRWRDSERLRALAVERILEDVFNSLDNPESEIRDGADKSPANSLSGVSGGSDRDSCTASSNSNDSDARAHELLQRLEPDELLHIVKKKWNLLEKNERRVVDAIIKLTFNKHCVLTPSTYCFIVTWVV</sequence>
<feature type="region of interest" description="Disordered" evidence="1">
    <location>
        <begin position="141"/>
        <end position="202"/>
    </location>
</feature>
<evidence type="ECO:0000313" key="2">
    <source>
        <dbReference type="EMBL" id="CDJ33507.1"/>
    </source>
</evidence>